<dbReference type="Proteomes" id="UP000095558">
    <property type="component" value="Unassembled WGS sequence"/>
</dbReference>
<dbReference type="EMBL" id="CYZV01000038">
    <property type="protein sequence ID" value="CUO66245.1"/>
    <property type="molecule type" value="Genomic_DNA"/>
</dbReference>
<reference evidence="1 2" key="1">
    <citation type="submission" date="2015-09" db="EMBL/GenBank/DDBJ databases">
        <authorList>
            <consortium name="Pathogen Informatics"/>
        </authorList>
    </citation>
    <scope>NUCLEOTIDE SEQUENCE [LARGE SCALE GENOMIC DNA]</scope>
    <source>
        <strain evidence="1 2">2789STDY5834855</strain>
    </source>
</reference>
<dbReference type="AlphaFoldDB" id="A0A174H0D2"/>
<evidence type="ECO:0000313" key="2">
    <source>
        <dbReference type="Proteomes" id="UP000095558"/>
    </source>
</evidence>
<accession>A0A174H0D2</accession>
<gene>
    <name evidence="1" type="ORF">ERS852470_02986</name>
</gene>
<sequence>MNERIETIILRLSKENEKLLRDKAIKDNITIEEYIKKICIYDPWLENYEE</sequence>
<name>A0A174H0D2_9CLOT</name>
<organism evidence="1 2">
    <name type="scientific">Clostridium disporicum</name>
    <dbReference type="NCBI Taxonomy" id="84024"/>
    <lineage>
        <taxon>Bacteria</taxon>
        <taxon>Bacillati</taxon>
        <taxon>Bacillota</taxon>
        <taxon>Clostridia</taxon>
        <taxon>Eubacteriales</taxon>
        <taxon>Clostridiaceae</taxon>
        <taxon>Clostridium</taxon>
    </lineage>
</organism>
<proteinExistence type="predicted"/>
<dbReference type="RefSeq" id="WP_156327482.1">
    <property type="nucleotide sequence ID" value="NZ_CYYT01000001.1"/>
</dbReference>
<dbReference type="GeneID" id="83013661"/>
<evidence type="ECO:0008006" key="3">
    <source>
        <dbReference type="Google" id="ProtNLM"/>
    </source>
</evidence>
<protein>
    <recommendedName>
        <fullName evidence="3">CopG family transcriptional regulator</fullName>
    </recommendedName>
</protein>
<evidence type="ECO:0000313" key="1">
    <source>
        <dbReference type="EMBL" id="CUO66245.1"/>
    </source>
</evidence>